<reference evidence="4" key="3">
    <citation type="submission" date="2025-09" db="UniProtKB">
        <authorList>
            <consortium name="Ensembl"/>
        </authorList>
    </citation>
    <scope>IDENTIFICATION</scope>
</reference>
<reference evidence="5" key="1">
    <citation type="submission" date="2016-06" db="EMBL/GenBank/DDBJ databases">
        <title>De novo assembly and RNA-Seq shows season-dependent expression and editing in black bear kidneys.</title>
        <authorList>
            <person name="Korstanje R."/>
            <person name="Srivastava A."/>
            <person name="Sarsani V.K."/>
            <person name="Sheehan S.M."/>
            <person name="Seger R.L."/>
            <person name="Barter M.E."/>
            <person name="Lindqvist C."/>
            <person name="Brody L.C."/>
            <person name="Mullikin J.C."/>
        </authorList>
    </citation>
    <scope>NUCLEOTIDE SEQUENCE [LARGE SCALE GENOMIC DNA]</scope>
</reference>
<dbReference type="InterPro" id="IPR020904">
    <property type="entry name" value="Sc_DH/Rdtase_CS"/>
</dbReference>
<dbReference type="SUPFAM" id="SSF51735">
    <property type="entry name" value="NAD(P)-binding Rossmann-fold domains"/>
    <property type="match status" value="1"/>
</dbReference>
<dbReference type="PROSITE" id="PS00061">
    <property type="entry name" value="ADH_SHORT"/>
    <property type="match status" value="1"/>
</dbReference>
<dbReference type="GO" id="GO:0042355">
    <property type="term" value="P:L-fucose catabolic process"/>
    <property type="evidence" value="ECO:0007669"/>
    <property type="project" value="Ensembl"/>
</dbReference>
<dbReference type="GO" id="GO:0005829">
    <property type="term" value="C:cytosol"/>
    <property type="evidence" value="ECO:0007669"/>
    <property type="project" value="Ensembl"/>
</dbReference>
<accession>A0A452R475</accession>
<evidence type="ECO:0000313" key="4">
    <source>
        <dbReference type="Ensembl" id="ENSUAMP00000013067.1"/>
    </source>
</evidence>
<dbReference type="AlphaFoldDB" id="A0A452R475"/>
<evidence type="ECO:0000313" key="5">
    <source>
        <dbReference type="Proteomes" id="UP000291022"/>
    </source>
</evidence>
<dbReference type="GO" id="GO:0047834">
    <property type="term" value="F:D-threo-aldose 1-dehydrogenase activity"/>
    <property type="evidence" value="ECO:0007669"/>
    <property type="project" value="Ensembl"/>
</dbReference>
<dbReference type="GO" id="GO:0006706">
    <property type="term" value="P:steroid catabolic process"/>
    <property type="evidence" value="ECO:0007669"/>
    <property type="project" value="TreeGrafter"/>
</dbReference>
<evidence type="ECO:0000256" key="2">
    <source>
        <dbReference type="ARBA" id="ARBA00023002"/>
    </source>
</evidence>
<dbReference type="STRING" id="9643.ENSUAMP00000013067"/>
<dbReference type="Proteomes" id="UP000291022">
    <property type="component" value="Unassembled WGS sequence"/>
</dbReference>
<name>A0A452R475_URSAM</name>
<sequence length="336" mass="35721">MGPHSRWPQEGSRDLCQGLCCGNLLFPFSVQSGAQVVICDKDGEWVSLSPHPQPLLPHTQESWPPALSSLRPRSPGPQPLLPQTQESRPPAPPPSDPGVQAPSPCLPAESRGRALEQELAGTVFLLCDVTREEDVRALISETIRRFGRLDCVVNNAGYHPPPQWPEETSAQGFRQLLELNLLGTYTLTKLALPHLRKSKGNVINISSLVGAIGQVQAVPYVATKGAVTAMTKALALDESQYGVRVNCISPGNIWTPLWEELAASTPDPTATVLQGTLAQPLGHMGQPADVGAAAVFLASEANFCTGIELLVTGGAELGFGRKAIPGTPVEPPIIPS</sequence>
<organism evidence="4 5">
    <name type="scientific">Ursus americanus</name>
    <name type="common">American black bear</name>
    <name type="synonym">Euarctos americanus</name>
    <dbReference type="NCBI Taxonomy" id="9643"/>
    <lineage>
        <taxon>Eukaryota</taxon>
        <taxon>Metazoa</taxon>
        <taxon>Chordata</taxon>
        <taxon>Craniata</taxon>
        <taxon>Vertebrata</taxon>
        <taxon>Euteleostomi</taxon>
        <taxon>Mammalia</taxon>
        <taxon>Eutheria</taxon>
        <taxon>Laurasiatheria</taxon>
        <taxon>Carnivora</taxon>
        <taxon>Caniformia</taxon>
        <taxon>Ursidae</taxon>
        <taxon>Ursus</taxon>
    </lineage>
</organism>
<dbReference type="PRINTS" id="PR00080">
    <property type="entry name" value="SDRFAMILY"/>
</dbReference>
<dbReference type="PANTHER" id="PTHR43658">
    <property type="entry name" value="SHORT-CHAIN DEHYDROGENASE/REDUCTASE"/>
    <property type="match status" value="1"/>
</dbReference>
<dbReference type="PRINTS" id="PR00081">
    <property type="entry name" value="GDHRDH"/>
</dbReference>
<gene>
    <name evidence="4" type="primary">HSD17B14</name>
</gene>
<dbReference type="Gene3D" id="3.40.50.720">
    <property type="entry name" value="NAD(P)-binding Rossmann-like Domain"/>
    <property type="match status" value="1"/>
</dbReference>
<dbReference type="GO" id="GO:0004303">
    <property type="term" value="F:estradiol 17-beta-dehydrogenase [NAD(P)+] activity"/>
    <property type="evidence" value="ECO:0007669"/>
    <property type="project" value="TreeGrafter"/>
</dbReference>
<dbReference type="PANTHER" id="PTHR43658:SF8">
    <property type="entry name" value="17-BETA-HYDROXYSTEROID DEHYDROGENASE 14-RELATED"/>
    <property type="match status" value="1"/>
</dbReference>
<dbReference type="FunFam" id="3.40.50.720:FF:000084">
    <property type="entry name" value="Short-chain dehydrogenase reductase"/>
    <property type="match status" value="1"/>
</dbReference>
<evidence type="ECO:0000256" key="3">
    <source>
        <dbReference type="SAM" id="MobiDB-lite"/>
    </source>
</evidence>
<dbReference type="GO" id="GO:0042802">
    <property type="term" value="F:identical protein binding"/>
    <property type="evidence" value="ECO:0007669"/>
    <property type="project" value="Ensembl"/>
</dbReference>
<dbReference type="GeneTree" id="ENSGT00940000161346"/>
<proteinExistence type="inferred from homology"/>
<dbReference type="Ensembl" id="ENSUAMT00000014658.1">
    <property type="protein sequence ID" value="ENSUAMP00000013067.1"/>
    <property type="gene ID" value="ENSUAMG00000010534.1"/>
</dbReference>
<dbReference type="InterPro" id="IPR036291">
    <property type="entry name" value="NAD(P)-bd_dom_sf"/>
</dbReference>
<feature type="region of interest" description="Disordered" evidence="3">
    <location>
        <begin position="50"/>
        <end position="107"/>
    </location>
</feature>
<dbReference type="Pfam" id="PF13561">
    <property type="entry name" value="adh_short_C2"/>
    <property type="match status" value="1"/>
</dbReference>
<protein>
    <submittedName>
        <fullName evidence="4">Hydroxysteroid 17-beta dehydrogenase 14</fullName>
    </submittedName>
</protein>
<reference evidence="4" key="2">
    <citation type="submission" date="2025-08" db="UniProtKB">
        <authorList>
            <consortium name="Ensembl"/>
        </authorList>
    </citation>
    <scope>IDENTIFICATION</scope>
</reference>
<evidence type="ECO:0000256" key="1">
    <source>
        <dbReference type="ARBA" id="ARBA00006484"/>
    </source>
</evidence>
<keyword evidence="5" id="KW-1185">Reference proteome</keyword>
<comment type="similarity">
    <text evidence="1">Belongs to the short-chain dehydrogenases/reductases (SDR) family.</text>
</comment>
<feature type="compositionally biased region" description="Low complexity" evidence="3">
    <location>
        <begin position="56"/>
        <end position="73"/>
    </location>
</feature>
<dbReference type="InterPro" id="IPR002347">
    <property type="entry name" value="SDR_fam"/>
</dbReference>
<keyword evidence="2" id="KW-0560">Oxidoreductase</keyword>